<dbReference type="GO" id="GO:0009820">
    <property type="term" value="P:alkaloid metabolic process"/>
    <property type="evidence" value="ECO:0007669"/>
    <property type="project" value="InterPro"/>
</dbReference>
<protein>
    <submittedName>
        <fullName evidence="2">Aromatic prenyltransferase</fullName>
    </submittedName>
</protein>
<dbReference type="Proteomes" id="UP001232148">
    <property type="component" value="Unassembled WGS sequence"/>
</dbReference>
<dbReference type="Pfam" id="PF11991">
    <property type="entry name" value="Trp_DMAT"/>
    <property type="match status" value="1"/>
</dbReference>
<organism evidence="2 3">
    <name type="scientific">Colletotrichum zoysiae</name>
    <dbReference type="NCBI Taxonomy" id="1216348"/>
    <lineage>
        <taxon>Eukaryota</taxon>
        <taxon>Fungi</taxon>
        <taxon>Dikarya</taxon>
        <taxon>Ascomycota</taxon>
        <taxon>Pezizomycotina</taxon>
        <taxon>Sordariomycetes</taxon>
        <taxon>Hypocreomycetidae</taxon>
        <taxon>Glomerellales</taxon>
        <taxon>Glomerellaceae</taxon>
        <taxon>Colletotrichum</taxon>
        <taxon>Colletotrichum graminicola species complex</taxon>
    </lineage>
</organism>
<accession>A0AAD9M0V8</accession>
<proteinExistence type="predicted"/>
<keyword evidence="3" id="KW-1185">Reference proteome</keyword>
<reference evidence="2" key="1">
    <citation type="submission" date="2021-06" db="EMBL/GenBank/DDBJ databases">
        <title>Comparative genomics, transcriptomics and evolutionary studies reveal genomic signatures of adaptation to plant cell wall in hemibiotrophic fungi.</title>
        <authorList>
            <consortium name="DOE Joint Genome Institute"/>
            <person name="Baroncelli R."/>
            <person name="Diaz J.F."/>
            <person name="Benocci T."/>
            <person name="Peng M."/>
            <person name="Battaglia E."/>
            <person name="Haridas S."/>
            <person name="Andreopoulos W."/>
            <person name="Labutti K."/>
            <person name="Pangilinan J."/>
            <person name="Floch G.L."/>
            <person name="Makela M.R."/>
            <person name="Henrissat B."/>
            <person name="Grigoriev I.V."/>
            <person name="Crouch J.A."/>
            <person name="De Vries R.P."/>
            <person name="Sukno S.A."/>
            <person name="Thon M.R."/>
        </authorList>
    </citation>
    <scope>NUCLEOTIDE SEQUENCE</scope>
    <source>
        <strain evidence="2">MAFF235873</strain>
    </source>
</reference>
<dbReference type="CDD" id="cd13929">
    <property type="entry name" value="PT-DMATS_CymD"/>
    <property type="match status" value="1"/>
</dbReference>
<dbReference type="InterPro" id="IPR017795">
    <property type="entry name" value="ABBA_NscD-like"/>
</dbReference>
<sequence>TDAENVKFWESYLVPRLRRYLAEAGSYTNEQQEAHVSFISAVATALGPRHPHPHVKSVMTPNGSPIELSLNLSEERPPTARLYFEPLGPKTGTDDDPFGELWTPRSFSCLAAQVASADVRWYQHLDQAFRLKDEGEINSAKRQSRPGVWLPTMFVGIDFVGGDRLLKCSFCPILKLLATGADWDHLAKHNQFVLDTVRQLPGFGANASVALDVLGKYLVKAPRSSASVQDDGVSSGGGGGGDCLQDMGVEREIGSKAETSKPFFNLVSVDCSNLSSGKARVKLYARILGTSFASIRDAITLGDRLTDETTMEGLRHLQSVWPLLLNDAAFENDAEYARPMNPESICQGIDVNWEISDELPVPQAKVYIPVHMFHANDFELHRNLSHVFRKLKWNDWAEGRYEGMLQRVFPEADFTTTHINTWVSFCYYKGRGLYITMYHTTP</sequence>
<comment type="caution">
    <text evidence="2">The sequence shown here is derived from an EMBL/GenBank/DDBJ whole genome shotgun (WGS) entry which is preliminary data.</text>
</comment>
<dbReference type="PANTHER" id="PTHR40627">
    <property type="entry name" value="INDOLE PRENYLTRANSFERASE TDIB-RELATED"/>
    <property type="match status" value="1"/>
</dbReference>
<keyword evidence="1" id="KW-0808">Transferase</keyword>
<dbReference type="AlphaFoldDB" id="A0AAD9M0V8"/>
<evidence type="ECO:0000313" key="3">
    <source>
        <dbReference type="Proteomes" id="UP001232148"/>
    </source>
</evidence>
<evidence type="ECO:0000313" key="2">
    <source>
        <dbReference type="EMBL" id="KAK2025335.1"/>
    </source>
</evidence>
<dbReference type="PANTHER" id="PTHR40627:SF5">
    <property type="entry name" value="INDOLE PRENYLTRANSFERASE TDIB"/>
    <property type="match status" value="1"/>
</dbReference>
<evidence type="ECO:0000256" key="1">
    <source>
        <dbReference type="ARBA" id="ARBA00022679"/>
    </source>
</evidence>
<feature type="non-terminal residue" evidence="2">
    <location>
        <position position="442"/>
    </location>
</feature>
<name>A0AAD9M0V8_9PEZI</name>
<feature type="non-terminal residue" evidence="2">
    <location>
        <position position="1"/>
    </location>
</feature>
<dbReference type="EMBL" id="MU842939">
    <property type="protein sequence ID" value="KAK2025335.1"/>
    <property type="molecule type" value="Genomic_DNA"/>
</dbReference>
<gene>
    <name evidence="2" type="ORF">LX32DRAFT_503690</name>
</gene>
<dbReference type="GO" id="GO:0016765">
    <property type="term" value="F:transferase activity, transferring alkyl or aryl (other than methyl) groups"/>
    <property type="evidence" value="ECO:0007669"/>
    <property type="project" value="InterPro"/>
</dbReference>